<comment type="caution">
    <text evidence="2">The sequence shown here is derived from an EMBL/GenBank/DDBJ whole genome shotgun (WGS) entry which is preliminary data.</text>
</comment>
<feature type="region of interest" description="Disordered" evidence="1">
    <location>
        <begin position="405"/>
        <end position="425"/>
    </location>
</feature>
<evidence type="ECO:0000313" key="2">
    <source>
        <dbReference type="EMBL" id="GBF56658.1"/>
    </source>
</evidence>
<keyword evidence="3" id="KW-1185">Reference proteome</keyword>
<dbReference type="SUPFAM" id="SSF53756">
    <property type="entry name" value="UDP-Glycosyltransferase/glycogen phosphorylase"/>
    <property type="match status" value="1"/>
</dbReference>
<dbReference type="EMBL" id="BFBR01000001">
    <property type="protein sequence ID" value="GBF56658.1"/>
    <property type="molecule type" value="Genomic_DNA"/>
</dbReference>
<evidence type="ECO:0008006" key="4">
    <source>
        <dbReference type="Google" id="ProtNLM"/>
    </source>
</evidence>
<evidence type="ECO:0000313" key="3">
    <source>
        <dbReference type="Proteomes" id="UP000245086"/>
    </source>
</evidence>
<accession>A0A2P2E6J1</accession>
<proteinExistence type="predicted"/>
<sequence length="425" mass="47819">MIVKPRLFLVDPYLRSGLGHTADLARLYLDLAEGDGLAPVIVLPAGSQMRDAFGDYRVDMLAPDPGEAIRPPDHPNTSRHTDRLPHFLRTAIRRVSRHWFGDRAHENFLIEQSTQLSDKVQDWFATIDFHPRDHLFFPTLSWAEAMRVAEAFEAHLRRRPVVDVQCSLMLRFDPPRYSKGRRFMARKAPFSPQIHFVSDTRQLAEAYSTILNKKVSQILIPIEPTLVSGETSQAKRRPARIAFLGESRTEKRFDKLPEIIEAFRSLKTQEPVQFYVQHAPVASQDQAKLAKVADRLRAMQDDDLVVVSGTHSTEEFIALLKSASVVLAPYRVANYRRRSSGLVIGALAAGAVVVAEAGRSWLSSSIDKDEQTKRLSLFHGGSAKQIARAIAKALQLKDEIHTGYQFPPQPKPWPEPGIMPPTSDL</sequence>
<dbReference type="AlphaFoldDB" id="A0A2P2E6J1"/>
<name>A0A2P2E6J1_9PROT</name>
<dbReference type="Gene3D" id="3.40.50.2000">
    <property type="entry name" value="Glycogen Phosphorylase B"/>
    <property type="match status" value="1"/>
</dbReference>
<gene>
    <name evidence="2" type="ORF">PbB2_00315</name>
</gene>
<reference evidence="2 3" key="1">
    <citation type="journal article" date="2018" name="Genome Announc.">
        <title>Draft Genome Sequence of "Candidatus Phycosocius bacilliformis," an Alphaproteobacterial Ectosymbiont of the Hydrocarbon-Producing Green Alga Botryococcus braunii.</title>
        <authorList>
            <person name="Tanabe Y."/>
            <person name="Yamaguchi H."/>
            <person name="Watanabe M.M."/>
        </authorList>
    </citation>
    <scope>NUCLEOTIDE SEQUENCE [LARGE SCALE GENOMIC DNA]</scope>
    <source>
        <strain evidence="2 3">BOTRYCO-2</strain>
    </source>
</reference>
<evidence type="ECO:0000256" key="1">
    <source>
        <dbReference type="SAM" id="MobiDB-lite"/>
    </source>
</evidence>
<organism evidence="2 3">
    <name type="scientific">Candidatus Phycosocius bacilliformis</name>
    <dbReference type="NCBI Taxonomy" id="1445552"/>
    <lineage>
        <taxon>Bacteria</taxon>
        <taxon>Pseudomonadati</taxon>
        <taxon>Pseudomonadota</taxon>
        <taxon>Alphaproteobacteria</taxon>
        <taxon>Caulobacterales</taxon>
        <taxon>Caulobacterales incertae sedis</taxon>
        <taxon>Candidatus Phycosocius</taxon>
    </lineage>
</organism>
<feature type="compositionally biased region" description="Pro residues" evidence="1">
    <location>
        <begin position="407"/>
        <end position="419"/>
    </location>
</feature>
<dbReference type="Proteomes" id="UP000245086">
    <property type="component" value="Unassembled WGS sequence"/>
</dbReference>
<protein>
    <recommendedName>
        <fullName evidence="4">Glycosyl transferase family 1 domain-containing protein</fullName>
    </recommendedName>
</protein>